<name>A0A9P6KC08_9FUNG</name>
<reference evidence="1" key="1">
    <citation type="journal article" date="2020" name="Fungal Divers.">
        <title>Resolving the Mortierellaceae phylogeny through synthesis of multi-gene phylogenetics and phylogenomics.</title>
        <authorList>
            <person name="Vandepol N."/>
            <person name="Liber J."/>
            <person name="Desiro A."/>
            <person name="Na H."/>
            <person name="Kennedy M."/>
            <person name="Barry K."/>
            <person name="Grigoriev I.V."/>
            <person name="Miller A.N."/>
            <person name="O'Donnell K."/>
            <person name="Stajich J.E."/>
            <person name="Bonito G."/>
        </authorList>
    </citation>
    <scope>NUCLEOTIDE SEQUENCE</scope>
    <source>
        <strain evidence="1">KOD1015</strain>
    </source>
</reference>
<sequence>MTIAIEPTQERSELLKDAYLNIIRVPLLEKYEDTWEEETYWAAVEAFKLKSREIGYDDPFEVMSEFKLTSFEQIRDRLKAGPPACFRKGWTSPLLGSQIDPQAAITPLLHAGPELSDLAEKHAGKVAIVGINNDSIFVDKGDTLGHVKQFLEDNKSDFRYTVYVDTKRHATESVYSKTGYAAIPCVIVLLDGVVTFVGPPEEEFVTALDGALKAIEA</sequence>
<dbReference type="EMBL" id="JAABOA010002441">
    <property type="protein sequence ID" value="KAF9579864.1"/>
    <property type="molecule type" value="Genomic_DNA"/>
</dbReference>
<dbReference type="AlphaFoldDB" id="A0A9P6KC08"/>
<dbReference type="Gene3D" id="3.40.30.10">
    <property type="entry name" value="Glutaredoxin"/>
    <property type="match status" value="1"/>
</dbReference>
<dbReference type="SUPFAM" id="SSF52833">
    <property type="entry name" value="Thioredoxin-like"/>
    <property type="match status" value="1"/>
</dbReference>
<proteinExistence type="predicted"/>
<keyword evidence="2" id="KW-1185">Reference proteome</keyword>
<accession>A0A9P6KC08</accession>
<evidence type="ECO:0000313" key="1">
    <source>
        <dbReference type="EMBL" id="KAF9579864.1"/>
    </source>
</evidence>
<gene>
    <name evidence="1" type="ORF">BGW38_003704</name>
</gene>
<dbReference type="InterPro" id="IPR036249">
    <property type="entry name" value="Thioredoxin-like_sf"/>
</dbReference>
<evidence type="ECO:0000313" key="2">
    <source>
        <dbReference type="Proteomes" id="UP000780801"/>
    </source>
</evidence>
<comment type="caution">
    <text evidence="1">The sequence shown here is derived from an EMBL/GenBank/DDBJ whole genome shotgun (WGS) entry which is preliminary data.</text>
</comment>
<protein>
    <submittedName>
        <fullName evidence="1">Uncharacterized protein</fullName>
    </submittedName>
</protein>
<organism evidence="1 2">
    <name type="scientific">Lunasporangiospora selenospora</name>
    <dbReference type="NCBI Taxonomy" id="979761"/>
    <lineage>
        <taxon>Eukaryota</taxon>
        <taxon>Fungi</taxon>
        <taxon>Fungi incertae sedis</taxon>
        <taxon>Mucoromycota</taxon>
        <taxon>Mortierellomycotina</taxon>
        <taxon>Mortierellomycetes</taxon>
        <taxon>Mortierellales</taxon>
        <taxon>Mortierellaceae</taxon>
        <taxon>Lunasporangiospora</taxon>
    </lineage>
</organism>
<dbReference type="Proteomes" id="UP000780801">
    <property type="component" value="Unassembled WGS sequence"/>
</dbReference>
<dbReference type="OrthoDB" id="2121326at2759"/>